<dbReference type="GO" id="GO:0016740">
    <property type="term" value="F:transferase activity"/>
    <property type="evidence" value="ECO:0007669"/>
    <property type="project" value="UniProtKB-KW"/>
</dbReference>
<evidence type="ECO:0000313" key="3">
    <source>
        <dbReference type="Proteomes" id="UP000199392"/>
    </source>
</evidence>
<dbReference type="RefSeq" id="WP_176806506.1">
    <property type="nucleotide sequence ID" value="NZ_FNCL01000002.1"/>
</dbReference>
<feature type="domain" description="Glycosyl transferase family 25" evidence="1">
    <location>
        <begin position="3"/>
        <end position="104"/>
    </location>
</feature>
<name>A0A1I6P5P6_9RHOB</name>
<dbReference type="InterPro" id="IPR002654">
    <property type="entry name" value="Glyco_trans_25"/>
</dbReference>
<protein>
    <submittedName>
        <fullName evidence="2">Glycosyltransferase family 25 (LPS biosynthesis protein)</fullName>
    </submittedName>
</protein>
<dbReference type="EMBL" id="FOZW01000001">
    <property type="protein sequence ID" value="SFS35505.1"/>
    <property type="molecule type" value="Genomic_DNA"/>
</dbReference>
<sequence>MRESQIAVFLAHRALWETCDQLDEPIVIFEHDATLLAPIGPPRFRYVLNLQRTSWDDPGFRYHTKMQALVDAKRSYGSAKYICLPGAAAYAITPEAARILLRIRSLLPADLFVNKYLLEIDDDPALPATVGHDFSLNI</sequence>
<dbReference type="Proteomes" id="UP000199392">
    <property type="component" value="Unassembled WGS sequence"/>
</dbReference>
<gene>
    <name evidence="2" type="ORF">SAMN04488050_101331</name>
</gene>
<dbReference type="Pfam" id="PF01755">
    <property type="entry name" value="Glyco_transf_25"/>
    <property type="match status" value="1"/>
</dbReference>
<dbReference type="AlphaFoldDB" id="A0A1I6P5P6"/>
<organism evidence="2 3">
    <name type="scientific">Alloyangia pacifica</name>
    <dbReference type="NCBI Taxonomy" id="311180"/>
    <lineage>
        <taxon>Bacteria</taxon>
        <taxon>Pseudomonadati</taxon>
        <taxon>Pseudomonadota</taxon>
        <taxon>Alphaproteobacteria</taxon>
        <taxon>Rhodobacterales</taxon>
        <taxon>Roseobacteraceae</taxon>
        <taxon>Alloyangia</taxon>
    </lineage>
</organism>
<evidence type="ECO:0000313" key="2">
    <source>
        <dbReference type="EMBL" id="SFS35505.1"/>
    </source>
</evidence>
<proteinExistence type="predicted"/>
<keyword evidence="2" id="KW-0808">Transferase</keyword>
<dbReference type="STRING" id="311180.SAMN04488050_101331"/>
<reference evidence="3" key="1">
    <citation type="submission" date="2016-10" db="EMBL/GenBank/DDBJ databases">
        <authorList>
            <person name="Varghese N."/>
            <person name="Submissions S."/>
        </authorList>
    </citation>
    <scope>NUCLEOTIDE SEQUENCE [LARGE SCALE GENOMIC DNA]</scope>
    <source>
        <strain evidence="3">DSM 26894</strain>
    </source>
</reference>
<accession>A0A1I6P5P6</accession>
<evidence type="ECO:0000259" key="1">
    <source>
        <dbReference type="Pfam" id="PF01755"/>
    </source>
</evidence>
<keyword evidence="3" id="KW-1185">Reference proteome</keyword>